<keyword evidence="2 4" id="KW-0521">NADP</keyword>
<comment type="pathway">
    <text evidence="4">Amino-acid biosynthesis; L-proline biosynthesis; L-proline from L-glutamate 5-semialdehyde: step 1/1.</text>
</comment>
<accession>A0ABS0J7B0</accession>
<keyword evidence="4" id="KW-0641">Proline biosynthesis</keyword>
<dbReference type="InterPro" id="IPR008927">
    <property type="entry name" value="6-PGluconate_DH-like_C_sf"/>
</dbReference>
<evidence type="ECO:0000256" key="2">
    <source>
        <dbReference type="ARBA" id="ARBA00022857"/>
    </source>
</evidence>
<dbReference type="SUPFAM" id="SSF48179">
    <property type="entry name" value="6-phosphogluconate dehydrogenase C-terminal domain-like"/>
    <property type="match status" value="1"/>
</dbReference>
<dbReference type="NCBIfam" id="TIGR00112">
    <property type="entry name" value="proC"/>
    <property type="match status" value="1"/>
</dbReference>
<evidence type="ECO:0000259" key="6">
    <source>
        <dbReference type="Pfam" id="PF03807"/>
    </source>
</evidence>
<feature type="domain" description="Pyrroline-5-carboxylate reductase catalytic N-terminal" evidence="6">
    <location>
        <begin position="9"/>
        <end position="99"/>
    </location>
</feature>
<dbReference type="HAMAP" id="MF_01925">
    <property type="entry name" value="P5C_reductase"/>
    <property type="match status" value="1"/>
</dbReference>
<keyword evidence="4" id="KW-0028">Amino-acid biosynthesis</keyword>
<keyword evidence="9" id="KW-1185">Reference proteome</keyword>
<dbReference type="InterPro" id="IPR029036">
    <property type="entry name" value="P5CR_dimer"/>
</dbReference>
<dbReference type="GO" id="GO:0004735">
    <property type="term" value="F:pyrroline-5-carboxylate reductase activity"/>
    <property type="evidence" value="ECO:0007669"/>
    <property type="project" value="UniProtKB-EC"/>
</dbReference>
<gene>
    <name evidence="4 8" type="primary">proC</name>
    <name evidence="8" type="ORF">FVW20_15280</name>
</gene>
<sequence length="273" mass="28262">MSGTTGTVLGCIGCGNMGAAILRGLSGRQGLSLLGYNPTPAKVLALADVGVRVMPDPAALAAQADVVLLGVKPYLVPDVLRAIAPSLTPDKVVVSIASGVSIAAMKAAIAEAGGPECPVVRVMPNTPAMVGKGVYALCFEDPALDAPRRDLVRGLFESIGTAIVLPEVRFTAFTAVVGCGPAYVFYFMEAVTEVAVTLGFTRQDATELVKGLFSGSVALAEQSGTHLSVLREQVCSPAGNTIAAMNQLDREAVRGRIMDAVLAAYRRGLEMEK</sequence>
<proteinExistence type="inferred from homology"/>
<feature type="domain" description="Pyrroline-5-carboxylate reductase dimerisation" evidence="7">
    <location>
        <begin position="169"/>
        <end position="271"/>
    </location>
</feature>
<dbReference type="RefSeq" id="WP_196610274.1">
    <property type="nucleotide sequence ID" value="NZ_VRYY01000550.1"/>
</dbReference>
<dbReference type="SUPFAM" id="SSF51735">
    <property type="entry name" value="NAD(P)-binding Rossmann-fold domains"/>
    <property type="match status" value="1"/>
</dbReference>
<comment type="catalytic activity">
    <reaction evidence="4">
        <text>L-proline + NADP(+) = (S)-1-pyrroline-5-carboxylate + NADPH + 2 H(+)</text>
        <dbReference type="Rhea" id="RHEA:14109"/>
        <dbReference type="ChEBI" id="CHEBI:15378"/>
        <dbReference type="ChEBI" id="CHEBI:17388"/>
        <dbReference type="ChEBI" id="CHEBI:57783"/>
        <dbReference type="ChEBI" id="CHEBI:58349"/>
        <dbReference type="ChEBI" id="CHEBI:60039"/>
        <dbReference type="EC" id="1.5.1.2"/>
    </reaction>
</comment>
<comment type="similarity">
    <text evidence="1 4">Belongs to the pyrroline-5-carboxylate reductase family.</text>
</comment>
<evidence type="ECO:0000256" key="5">
    <source>
        <dbReference type="NCBIfam" id="TIGR00112"/>
    </source>
</evidence>
<organism evidence="8 9">
    <name type="scientific">Nitratidesulfovibrio oxamicus</name>
    <dbReference type="NCBI Taxonomy" id="32016"/>
    <lineage>
        <taxon>Bacteria</taxon>
        <taxon>Pseudomonadati</taxon>
        <taxon>Thermodesulfobacteriota</taxon>
        <taxon>Desulfovibrionia</taxon>
        <taxon>Desulfovibrionales</taxon>
        <taxon>Desulfovibrionaceae</taxon>
        <taxon>Nitratidesulfovibrio</taxon>
    </lineage>
</organism>
<evidence type="ECO:0000256" key="4">
    <source>
        <dbReference type="HAMAP-Rule" id="MF_01925"/>
    </source>
</evidence>
<name>A0ABS0J7B0_9BACT</name>
<dbReference type="EC" id="1.5.1.2" evidence="4 5"/>
<protein>
    <recommendedName>
        <fullName evidence="4 5">Pyrroline-5-carboxylate reductase</fullName>
        <shortName evidence="4">P5C reductase</shortName>
        <shortName evidence="4">P5CR</shortName>
        <ecNumber evidence="4 5">1.5.1.2</ecNumber>
    </recommendedName>
    <alternativeName>
        <fullName evidence="4">PCA reductase</fullName>
    </alternativeName>
</protein>
<evidence type="ECO:0000313" key="9">
    <source>
        <dbReference type="Proteomes" id="UP001194469"/>
    </source>
</evidence>
<dbReference type="InterPro" id="IPR028939">
    <property type="entry name" value="P5C_Rdtase_cat_N"/>
</dbReference>
<evidence type="ECO:0000259" key="7">
    <source>
        <dbReference type="Pfam" id="PF14748"/>
    </source>
</evidence>
<dbReference type="InterPro" id="IPR000304">
    <property type="entry name" value="Pyrroline-COOH_reductase"/>
</dbReference>
<dbReference type="PANTHER" id="PTHR11645">
    <property type="entry name" value="PYRROLINE-5-CARBOXYLATE REDUCTASE"/>
    <property type="match status" value="1"/>
</dbReference>
<evidence type="ECO:0000256" key="1">
    <source>
        <dbReference type="ARBA" id="ARBA00005525"/>
    </source>
</evidence>
<comment type="caution">
    <text evidence="8">The sequence shown here is derived from an EMBL/GenBank/DDBJ whole genome shotgun (WGS) entry which is preliminary data.</text>
</comment>
<dbReference type="Proteomes" id="UP001194469">
    <property type="component" value="Unassembled WGS sequence"/>
</dbReference>
<dbReference type="Pfam" id="PF14748">
    <property type="entry name" value="P5CR_dimer"/>
    <property type="match status" value="1"/>
</dbReference>
<dbReference type="InterPro" id="IPR036291">
    <property type="entry name" value="NAD(P)-bd_dom_sf"/>
</dbReference>
<dbReference type="PANTHER" id="PTHR11645:SF0">
    <property type="entry name" value="PYRROLINE-5-CARBOXYLATE REDUCTASE 3"/>
    <property type="match status" value="1"/>
</dbReference>
<comment type="catalytic activity">
    <reaction evidence="4">
        <text>L-proline + NAD(+) = (S)-1-pyrroline-5-carboxylate + NADH + 2 H(+)</text>
        <dbReference type="Rhea" id="RHEA:14105"/>
        <dbReference type="ChEBI" id="CHEBI:15378"/>
        <dbReference type="ChEBI" id="CHEBI:17388"/>
        <dbReference type="ChEBI" id="CHEBI:57540"/>
        <dbReference type="ChEBI" id="CHEBI:57945"/>
        <dbReference type="ChEBI" id="CHEBI:60039"/>
        <dbReference type="EC" id="1.5.1.2"/>
    </reaction>
</comment>
<dbReference type="PIRSF" id="PIRSF000193">
    <property type="entry name" value="Pyrrol-5-carb_rd"/>
    <property type="match status" value="1"/>
</dbReference>
<comment type="subcellular location">
    <subcellularLocation>
        <location evidence="4">Cytoplasm</location>
    </subcellularLocation>
</comment>
<keyword evidence="3 4" id="KW-0560">Oxidoreductase</keyword>
<dbReference type="Pfam" id="PF03807">
    <property type="entry name" value="F420_oxidored"/>
    <property type="match status" value="1"/>
</dbReference>
<dbReference type="Gene3D" id="1.10.3730.10">
    <property type="entry name" value="ProC C-terminal domain-like"/>
    <property type="match status" value="1"/>
</dbReference>
<reference evidence="8 9" key="1">
    <citation type="submission" date="2019-08" db="EMBL/GenBank/DDBJ databases">
        <authorList>
            <person name="Luo N."/>
        </authorList>
    </citation>
    <scope>NUCLEOTIDE SEQUENCE [LARGE SCALE GENOMIC DNA]</scope>
    <source>
        <strain evidence="8 9">NCIMB 9442</strain>
    </source>
</reference>
<evidence type="ECO:0000256" key="3">
    <source>
        <dbReference type="ARBA" id="ARBA00023002"/>
    </source>
</evidence>
<evidence type="ECO:0000313" key="8">
    <source>
        <dbReference type="EMBL" id="MBG3878336.1"/>
    </source>
</evidence>
<comment type="function">
    <text evidence="4">Catalyzes the reduction of 1-pyrroline-5-carboxylate (PCA) to L-proline.</text>
</comment>
<keyword evidence="4" id="KW-0963">Cytoplasm</keyword>
<dbReference type="Gene3D" id="3.40.50.720">
    <property type="entry name" value="NAD(P)-binding Rossmann-like Domain"/>
    <property type="match status" value="1"/>
</dbReference>
<dbReference type="EMBL" id="VRYY01000550">
    <property type="protein sequence ID" value="MBG3878336.1"/>
    <property type="molecule type" value="Genomic_DNA"/>
</dbReference>